<dbReference type="RefSeq" id="WP_087042277.1">
    <property type="nucleotide sequence ID" value="NZ_FCOB02000001.1"/>
</dbReference>
<evidence type="ECO:0000313" key="1">
    <source>
        <dbReference type="EMBL" id="SAK39402.1"/>
    </source>
</evidence>
<dbReference type="EMBL" id="FCOB02000001">
    <property type="protein sequence ID" value="SAK39402.1"/>
    <property type="molecule type" value="Genomic_DNA"/>
</dbReference>
<organism evidence="1 2">
    <name type="scientific">Caballeronia ptereochthonis</name>
    <dbReference type="NCBI Taxonomy" id="1777144"/>
    <lineage>
        <taxon>Bacteria</taxon>
        <taxon>Pseudomonadati</taxon>
        <taxon>Pseudomonadota</taxon>
        <taxon>Betaproteobacteria</taxon>
        <taxon>Burkholderiales</taxon>
        <taxon>Burkholderiaceae</taxon>
        <taxon>Caballeronia</taxon>
    </lineage>
</organism>
<dbReference type="STRING" id="1777144.AWB83_00075"/>
<dbReference type="OrthoDB" id="8563547at2"/>
<keyword evidence="2" id="KW-1185">Reference proteome</keyword>
<gene>
    <name evidence="1" type="ORF">AWB83_00075</name>
</gene>
<proteinExistence type="predicted"/>
<protein>
    <submittedName>
        <fullName evidence="1">Uncharacterized protein</fullName>
    </submittedName>
</protein>
<comment type="caution">
    <text evidence="1">The sequence shown here is derived from an EMBL/GenBank/DDBJ whole genome shotgun (WGS) entry which is preliminary data.</text>
</comment>
<sequence length="81" mass="8987">MATPRVSSCAASPTQPHFGALAWRHTGKRLPLQVLRSVAGYYIGTADDEGPISRESVEYFPTRDLAERTLVADCWTQRLLP</sequence>
<accession>A0A157Z1R0</accession>
<dbReference type="AlphaFoldDB" id="A0A157Z1R0"/>
<dbReference type="Proteomes" id="UP000054978">
    <property type="component" value="Unassembled WGS sequence"/>
</dbReference>
<evidence type="ECO:0000313" key="2">
    <source>
        <dbReference type="Proteomes" id="UP000054978"/>
    </source>
</evidence>
<reference evidence="1" key="1">
    <citation type="submission" date="2016-01" db="EMBL/GenBank/DDBJ databases">
        <authorList>
            <person name="Peeters C."/>
        </authorList>
    </citation>
    <scope>NUCLEOTIDE SEQUENCE [LARGE SCALE GENOMIC DNA]</scope>
    <source>
        <strain evidence="1">LMG 29326</strain>
    </source>
</reference>
<name>A0A157Z1R0_9BURK</name>